<feature type="region of interest" description="Disordered" evidence="4">
    <location>
        <begin position="634"/>
        <end position="680"/>
    </location>
</feature>
<evidence type="ECO:0000256" key="2">
    <source>
        <dbReference type="ARBA" id="ARBA00023098"/>
    </source>
</evidence>
<evidence type="ECO:0000259" key="5">
    <source>
        <dbReference type="Pfam" id="PF00561"/>
    </source>
</evidence>
<dbReference type="InterPro" id="IPR029058">
    <property type="entry name" value="AB_hydrolase_fold"/>
</dbReference>
<accession>C1MX13</accession>
<dbReference type="SUPFAM" id="SSF53474">
    <property type="entry name" value="alpha/beta-Hydrolases"/>
    <property type="match status" value="1"/>
</dbReference>
<evidence type="ECO:0000313" key="7">
    <source>
        <dbReference type="Proteomes" id="UP000001876"/>
    </source>
</evidence>
<dbReference type="EMBL" id="GG663741">
    <property type="protein sequence ID" value="EEH55679.1"/>
    <property type="molecule type" value="Genomic_DNA"/>
</dbReference>
<dbReference type="GO" id="GO:0016042">
    <property type="term" value="P:lipid catabolic process"/>
    <property type="evidence" value="ECO:0007669"/>
    <property type="project" value="UniProtKB-KW"/>
</dbReference>
<gene>
    <name evidence="6" type="ORF">MICPUCDRAFT_40508</name>
</gene>
<feature type="compositionally biased region" description="Basic and acidic residues" evidence="4">
    <location>
        <begin position="634"/>
        <end position="647"/>
    </location>
</feature>
<feature type="coiled-coil region" evidence="3">
    <location>
        <begin position="595"/>
        <end position="622"/>
    </location>
</feature>
<reference evidence="6 7" key="1">
    <citation type="journal article" date="2009" name="Science">
        <title>Green evolution and dynamic adaptations revealed by genomes of the marine picoeukaryotes Micromonas.</title>
        <authorList>
            <person name="Worden A.Z."/>
            <person name="Lee J.H."/>
            <person name="Mock T."/>
            <person name="Rouze P."/>
            <person name="Simmons M.P."/>
            <person name="Aerts A.L."/>
            <person name="Allen A.E."/>
            <person name="Cuvelier M.L."/>
            <person name="Derelle E."/>
            <person name="Everett M.V."/>
            <person name="Foulon E."/>
            <person name="Grimwood J."/>
            <person name="Gundlach H."/>
            <person name="Henrissat B."/>
            <person name="Napoli C."/>
            <person name="McDonald S.M."/>
            <person name="Parker M.S."/>
            <person name="Rombauts S."/>
            <person name="Salamov A."/>
            <person name="Von Dassow P."/>
            <person name="Badger J.H."/>
            <person name="Coutinho P.M."/>
            <person name="Demir E."/>
            <person name="Dubchak I."/>
            <person name="Gentemann C."/>
            <person name="Eikrem W."/>
            <person name="Gready J.E."/>
            <person name="John U."/>
            <person name="Lanier W."/>
            <person name="Lindquist E.A."/>
            <person name="Lucas S."/>
            <person name="Mayer K.F."/>
            <person name="Moreau H."/>
            <person name="Not F."/>
            <person name="Otillar R."/>
            <person name="Panaud O."/>
            <person name="Pangilinan J."/>
            <person name="Paulsen I."/>
            <person name="Piegu B."/>
            <person name="Poliakov A."/>
            <person name="Robbens S."/>
            <person name="Schmutz J."/>
            <person name="Toulza E."/>
            <person name="Wyss T."/>
            <person name="Zelensky A."/>
            <person name="Zhou K."/>
            <person name="Armbrust E.V."/>
            <person name="Bhattacharya D."/>
            <person name="Goodenough U.W."/>
            <person name="Van de Peer Y."/>
            <person name="Grigoriev I.V."/>
        </authorList>
    </citation>
    <scope>NUCLEOTIDE SEQUENCE [LARGE SCALE GENOMIC DNA]</scope>
    <source>
        <strain evidence="6 7">CCMP1545</strain>
    </source>
</reference>
<name>C1MX13_MICPC</name>
<dbReference type="Gene3D" id="3.40.50.1820">
    <property type="entry name" value="alpha/beta hydrolase"/>
    <property type="match status" value="1"/>
</dbReference>
<keyword evidence="7" id="KW-1185">Reference proteome</keyword>
<evidence type="ECO:0000256" key="4">
    <source>
        <dbReference type="SAM" id="MobiDB-lite"/>
    </source>
</evidence>
<dbReference type="OrthoDB" id="9974421at2759"/>
<dbReference type="OMA" id="CASNAYT"/>
<keyword evidence="2" id="KW-0443">Lipid metabolism</keyword>
<feature type="compositionally biased region" description="Low complexity" evidence="4">
    <location>
        <begin position="1"/>
        <end position="15"/>
    </location>
</feature>
<evidence type="ECO:0000256" key="3">
    <source>
        <dbReference type="SAM" id="Coils"/>
    </source>
</evidence>
<feature type="compositionally biased region" description="Low complexity" evidence="4">
    <location>
        <begin position="648"/>
        <end position="665"/>
    </location>
</feature>
<dbReference type="GeneID" id="9685166"/>
<organism evidence="7">
    <name type="scientific">Micromonas pusilla (strain CCMP1545)</name>
    <name type="common">Picoplanktonic green alga</name>
    <dbReference type="NCBI Taxonomy" id="564608"/>
    <lineage>
        <taxon>Eukaryota</taxon>
        <taxon>Viridiplantae</taxon>
        <taxon>Chlorophyta</taxon>
        <taxon>Mamiellophyceae</taxon>
        <taxon>Mamiellales</taxon>
        <taxon>Mamiellaceae</taxon>
        <taxon>Micromonas</taxon>
    </lineage>
</organism>
<keyword evidence="3" id="KW-0175">Coiled coil</keyword>
<feature type="domain" description="AB hydrolase-1" evidence="5">
    <location>
        <begin position="300"/>
        <end position="414"/>
    </location>
</feature>
<dbReference type="Proteomes" id="UP000001876">
    <property type="component" value="Unassembled WGS sequence"/>
</dbReference>
<dbReference type="PANTHER" id="PTHR11005">
    <property type="entry name" value="LYSOSOMAL ACID LIPASE-RELATED"/>
    <property type="match status" value="1"/>
</dbReference>
<dbReference type="KEGG" id="mpp:MICPUCDRAFT_40508"/>
<dbReference type="Pfam" id="PF00561">
    <property type="entry name" value="Abhydrolase_1"/>
    <property type="match status" value="1"/>
</dbReference>
<dbReference type="AlphaFoldDB" id="C1MX13"/>
<feature type="compositionally biased region" description="Acidic residues" evidence="4">
    <location>
        <begin position="65"/>
        <end position="77"/>
    </location>
</feature>
<feature type="compositionally biased region" description="Basic and acidic residues" evidence="4">
    <location>
        <begin position="862"/>
        <end position="873"/>
    </location>
</feature>
<dbReference type="InterPro" id="IPR000073">
    <property type="entry name" value="AB_hydrolase_1"/>
</dbReference>
<evidence type="ECO:0000256" key="1">
    <source>
        <dbReference type="ARBA" id="ARBA00022963"/>
    </source>
</evidence>
<evidence type="ECO:0000313" key="6">
    <source>
        <dbReference type="EMBL" id="EEH55679.1"/>
    </source>
</evidence>
<proteinExistence type="predicted"/>
<sequence>MRVGVAPAPALGAARTSRGAWGASTSNRGGGGADSNAKVASRAPRPRRRRARLISHAIQRRSVDVVDDDDDDGDDDDRPSAFLADLSSITLGAWSSVVTKTQEAYRWASGDSFDDDDELYNHRYSASSSSSSSSIAKTDAGQWGDETYADAASSWVTDDDEDYLTPVVETIAKTGAAAAVGVGVVVGPVGAFIADRRERAAAAAAAAAVPPPLDVVVVDNAMKATLMLGADEMHFLPIPDSGWSVALSRYRPRPSSVADGSSRRGTLRTTSVASAMDGAWDDSDFECLAGTDEDAPPPLPVVMVPGCASNAYTFDVAPGFSPARFLSQRGHDVWIVECRGVGFSRPWRKEKEWTDAKTGAPKQHTPTFGDFDFDTYLREDLPEAFAYVAGTTKSRALAGVGHSMGGMLLACLAAGGDAFGGEGEGEGDRRERSDGDGKSWELAKVVTIASCLECSTRSAKGPQTSVYGKLAFMAGMVPDALYGGGDKSGPNVPQLPLGPLSVGQAFALESVFGSPDDDDGPLDAERRRRWEKNAVSLTTSYPGATSPACVKRLLLKGFGNVPLRLVLQMATLFSPGGLATREETVRIREREVAEAKAKRARAKKWREKKARLRRRRERAEDDASGAFDVVAADEASKRKTPLRDEKGASAVETADAATDARTTKTPLNAEKTGPSKTGPSLAAKTAAAAPAQFYLDAVRRTRPNMLALAADCDPIFPPVQVAHTARAAGGEFIVFGDGPSKKAIETTTDAEEILDSMLADGGEHFSHYDLLCGVRAPELVYPVIADFLARDDAPTVADAIQRWKTAVAKIPLPEFGVGFGAFGGLVSVGDVFARKMSSGVETARRRYLVSLSDLSELEHLFKTDRPGGKKKEDSDADADADAPISKP</sequence>
<dbReference type="eggNOG" id="ENOG502S68M">
    <property type="taxonomic scope" value="Eukaryota"/>
</dbReference>
<dbReference type="RefSeq" id="XP_003059727.1">
    <property type="nucleotide sequence ID" value="XM_003059681.1"/>
</dbReference>
<feature type="region of interest" description="Disordered" evidence="4">
    <location>
        <begin position="1"/>
        <end position="79"/>
    </location>
</feature>
<feature type="compositionally biased region" description="Basic residues" evidence="4">
    <location>
        <begin position="44"/>
        <end position="53"/>
    </location>
</feature>
<feature type="region of interest" description="Disordered" evidence="4">
    <location>
        <begin position="862"/>
        <end position="887"/>
    </location>
</feature>
<keyword evidence="1" id="KW-0442">Lipid degradation</keyword>
<protein>
    <submittedName>
        <fullName evidence="6">Predicted protein</fullName>
    </submittedName>
</protein>